<dbReference type="Proteomes" id="UP000182314">
    <property type="component" value="Unassembled WGS sequence"/>
</dbReference>
<evidence type="ECO:0000313" key="2">
    <source>
        <dbReference type="Proteomes" id="UP000182314"/>
    </source>
</evidence>
<reference evidence="1 2" key="1">
    <citation type="submission" date="2016-10" db="EMBL/GenBank/DDBJ databases">
        <authorList>
            <person name="Varghese N."/>
            <person name="Submissions S."/>
        </authorList>
    </citation>
    <scope>NUCLEOTIDE SEQUENCE [LARGE SCALE GENOMIC DNA]</scope>
    <source>
        <strain evidence="1 2">CGMCC 1.7012</strain>
    </source>
</reference>
<name>A0AA94KQL5_9ENTR</name>
<comment type="caution">
    <text evidence="1">The sequence shown here is derived from an EMBL/GenBank/DDBJ whole genome shotgun (WGS) entry which is preliminary data.</text>
</comment>
<gene>
    <name evidence="1" type="ORF">SAMN05216286_2984</name>
</gene>
<organism evidence="1 2">
    <name type="scientific">Kosakonia oryzae</name>
    <dbReference type="NCBI Taxonomy" id="497725"/>
    <lineage>
        <taxon>Bacteria</taxon>
        <taxon>Pseudomonadati</taxon>
        <taxon>Pseudomonadota</taxon>
        <taxon>Gammaproteobacteria</taxon>
        <taxon>Enterobacterales</taxon>
        <taxon>Enterobacteriaceae</taxon>
        <taxon>Kosakonia</taxon>
    </lineage>
</organism>
<dbReference type="AlphaFoldDB" id="A0AA94KQL5"/>
<evidence type="ECO:0000313" key="1">
    <source>
        <dbReference type="EMBL" id="SFC63725.1"/>
    </source>
</evidence>
<accession>A0AA94KQL5</accession>
<proteinExistence type="predicted"/>
<dbReference type="EMBL" id="FOKO01000003">
    <property type="protein sequence ID" value="SFC63725.1"/>
    <property type="molecule type" value="Genomic_DNA"/>
</dbReference>
<protein>
    <submittedName>
        <fullName evidence="1">Uncharacterized protein</fullName>
    </submittedName>
</protein>
<sequence length="58" mass="6515">MVFPAPVMLKNLLKHNNIFLFATSLNNVFFADTGTEPVLCACRNARQKENSITLLCFP</sequence>